<feature type="compositionally biased region" description="Low complexity" evidence="1">
    <location>
        <begin position="84"/>
        <end position="95"/>
    </location>
</feature>
<feature type="compositionally biased region" description="Low complexity" evidence="1">
    <location>
        <begin position="26"/>
        <end position="37"/>
    </location>
</feature>
<dbReference type="PANTHER" id="PTHR31669:SF251">
    <property type="entry name" value="PROTEIN FAR1-RELATED SEQUENCE"/>
    <property type="match status" value="1"/>
</dbReference>
<feature type="region of interest" description="Disordered" evidence="1">
    <location>
        <begin position="1"/>
        <end position="54"/>
    </location>
</feature>
<accession>A0AAV9I0C0</accession>
<comment type="caution">
    <text evidence="2">The sequence shown here is derived from an EMBL/GenBank/DDBJ whole genome shotgun (WGS) entry which is preliminary data.</text>
</comment>
<evidence type="ECO:0000313" key="3">
    <source>
        <dbReference type="Proteomes" id="UP001321749"/>
    </source>
</evidence>
<dbReference type="GO" id="GO:0006355">
    <property type="term" value="P:regulation of DNA-templated transcription"/>
    <property type="evidence" value="ECO:0007669"/>
    <property type="project" value="InterPro"/>
</dbReference>
<feature type="region of interest" description="Disordered" evidence="1">
    <location>
        <begin position="67"/>
        <end position="272"/>
    </location>
</feature>
<feature type="compositionally biased region" description="Low complexity" evidence="1">
    <location>
        <begin position="173"/>
        <end position="186"/>
    </location>
</feature>
<dbReference type="PANTHER" id="PTHR31669">
    <property type="entry name" value="PROTEIN FAR1-RELATED SEQUENCE 10-RELATED"/>
    <property type="match status" value="1"/>
</dbReference>
<keyword evidence="3" id="KW-1185">Reference proteome</keyword>
<feature type="compositionally biased region" description="Polar residues" evidence="1">
    <location>
        <begin position="242"/>
        <end position="253"/>
    </location>
</feature>
<feature type="compositionally biased region" description="Polar residues" evidence="1">
    <location>
        <begin position="187"/>
        <end position="227"/>
    </location>
</feature>
<name>A0AAV9I0C0_9PEZI</name>
<evidence type="ECO:0008006" key="4">
    <source>
        <dbReference type="Google" id="ProtNLM"/>
    </source>
</evidence>
<organism evidence="2 3">
    <name type="scientific">Cladorrhinum samala</name>
    <dbReference type="NCBI Taxonomy" id="585594"/>
    <lineage>
        <taxon>Eukaryota</taxon>
        <taxon>Fungi</taxon>
        <taxon>Dikarya</taxon>
        <taxon>Ascomycota</taxon>
        <taxon>Pezizomycotina</taxon>
        <taxon>Sordariomycetes</taxon>
        <taxon>Sordariomycetidae</taxon>
        <taxon>Sordariales</taxon>
        <taxon>Podosporaceae</taxon>
        <taxon>Cladorrhinum</taxon>
    </lineage>
</organism>
<reference evidence="2" key="1">
    <citation type="journal article" date="2023" name="Mol. Phylogenet. Evol.">
        <title>Genome-scale phylogeny and comparative genomics of the fungal order Sordariales.</title>
        <authorList>
            <person name="Hensen N."/>
            <person name="Bonometti L."/>
            <person name="Westerberg I."/>
            <person name="Brannstrom I.O."/>
            <person name="Guillou S."/>
            <person name="Cros-Aarteil S."/>
            <person name="Calhoun S."/>
            <person name="Haridas S."/>
            <person name="Kuo A."/>
            <person name="Mondo S."/>
            <person name="Pangilinan J."/>
            <person name="Riley R."/>
            <person name="LaButti K."/>
            <person name="Andreopoulos B."/>
            <person name="Lipzen A."/>
            <person name="Chen C."/>
            <person name="Yan M."/>
            <person name="Daum C."/>
            <person name="Ng V."/>
            <person name="Clum A."/>
            <person name="Steindorff A."/>
            <person name="Ohm R.A."/>
            <person name="Martin F."/>
            <person name="Silar P."/>
            <person name="Natvig D.O."/>
            <person name="Lalanne C."/>
            <person name="Gautier V."/>
            <person name="Ament-Velasquez S.L."/>
            <person name="Kruys A."/>
            <person name="Hutchinson M.I."/>
            <person name="Powell A.J."/>
            <person name="Barry K."/>
            <person name="Miller A.N."/>
            <person name="Grigoriev I.V."/>
            <person name="Debuchy R."/>
            <person name="Gladieux P."/>
            <person name="Hiltunen Thoren M."/>
            <person name="Johannesson H."/>
        </authorList>
    </citation>
    <scope>NUCLEOTIDE SEQUENCE</scope>
    <source>
        <strain evidence="2">PSN324</strain>
    </source>
</reference>
<evidence type="ECO:0000313" key="2">
    <source>
        <dbReference type="EMBL" id="KAK4465720.1"/>
    </source>
</evidence>
<dbReference type="Proteomes" id="UP001321749">
    <property type="component" value="Unassembled WGS sequence"/>
</dbReference>
<feature type="compositionally biased region" description="Polar residues" evidence="1">
    <location>
        <begin position="105"/>
        <end position="147"/>
    </location>
</feature>
<feature type="compositionally biased region" description="Low complexity" evidence="1">
    <location>
        <begin position="254"/>
        <end position="272"/>
    </location>
</feature>
<sequence>MDTQGNPGPSQGQQRPRKRPRTTRVADAGNAAGAASATPVSLTPVTHQQQQQQQTWAVAALANNNHTHASRAQQAVRAPADTVQSQQQPAFASQQLDGRSHQVTDQDSLMGSYNTQHPHSQYPDPQSTLAPAPQPDTSGLSSLSNLAGEQHHNHTHHQQHVQHSQHPQHPHHQGQQPPTTQQQQQQRSSNVASSANKADSHAIFQQQYGVNSSAGDSSPATVANPTSAGPGFNNLTVWPGTPASTSAVSQPQLGSSSQMAPQSPAQAAGGAGLAPPVDGIFASFDELLASVQRHAKEQGYNIVKLRASNYRDGKPTRYDLVCDRGGVKYNSTAKKRNPSTRKVDCPWRAKAVCEVNLGNRWRFAVQEHRHNHEARVPTAPPGQENAPVAQSIRTINNKLDRVPLHTDQALNRLETVLVARIENMEALLVNRLDNIEKRLEAIETGRPPMLGGNGVPSMSTPSMPTANMGGGALGNPPMTNGGMQPLLDNRLGNLEGRLSQMESRSLDGLQMIDDDGSRGMSMMVNS</sequence>
<feature type="compositionally biased region" description="Polar residues" evidence="1">
    <location>
        <begin position="38"/>
        <end position="47"/>
    </location>
</feature>
<evidence type="ECO:0000256" key="1">
    <source>
        <dbReference type="SAM" id="MobiDB-lite"/>
    </source>
</evidence>
<gene>
    <name evidence="2" type="ORF">QBC42DRAFT_303191</name>
</gene>
<dbReference type="EMBL" id="MU864937">
    <property type="protein sequence ID" value="KAK4465720.1"/>
    <property type="molecule type" value="Genomic_DNA"/>
</dbReference>
<feature type="compositionally biased region" description="Low complexity" evidence="1">
    <location>
        <begin position="1"/>
        <end position="14"/>
    </location>
</feature>
<proteinExistence type="predicted"/>
<dbReference type="AlphaFoldDB" id="A0AAV9I0C0"/>
<dbReference type="InterPro" id="IPR031052">
    <property type="entry name" value="FHY3/FAR1"/>
</dbReference>
<reference evidence="2" key="2">
    <citation type="submission" date="2023-06" db="EMBL/GenBank/DDBJ databases">
        <authorList>
            <consortium name="Lawrence Berkeley National Laboratory"/>
            <person name="Mondo S.J."/>
            <person name="Hensen N."/>
            <person name="Bonometti L."/>
            <person name="Westerberg I."/>
            <person name="Brannstrom I.O."/>
            <person name="Guillou S."/>
            <person name="Cros-Aarteil S."/>
            <person name="Calhoun S."/>
            <person name="Haridas S."/>
            <person name="Kuo A."/>
            <person name="Pangilinan J."/>
            <person name="Riley R."/>
            <person name="Labutti K."/>
            <person name="Andreopoulos B."/>
            <person name="Lipzen A."/>
            <person name="Chen C."/>
            <person name="Yanf M."/>
            <person name="Daum C."/>
            <person name="Ng V."/>
            <person name="Clum A."/>
            <person name="Steindorff A."/>
            <person name="Ohm R."/>
            <person name="Martin F."/>
            <person name="Silar P."/>
            <person name="Natvig D."/>
            <person name="Lalanne C."/>
            <person name="Gautier V."/>
            <person name="Ament-Velasquez S.L."/>
            <person name="Kruys A."/>
            <person name="Hutchinson M.I."/>
            <person name="Powell A.J."/>
            <person name="Barry K."/>
            <person name="Miller A.N."/>
            <person name="Grigoriev I.V."/>
            <person name="Debuchy R."/>
            <person name="Gladieux P."/>
            <person name="Thoren M.H."/>
            <person name="Johannesson H."/>
        </authorList>
    </citation>
    <scope>NUCLEOTIDE SEQUENCE</scope>
    <source>
        <strain evidence="2">PSN324</strain>
    </source>
</reference>
<feature type="region of interest" description="Disordered" evidence="1">
    <location>
        <begin position="466"/>
        <end position="486"/>
    </location>
</feature>
<protein>
    <recommendedName>
        <fullName evidence="4">FAR1 domain-containing protein</fullName>
    </recommendedName>
</protein>